<dbReference type="GO" id="GO:0004672">
    <property type="term" value="F:protein kinase activity"/>
    <property type="evidence" value="ECO:0007669"/>
    <property type="project" value="InterPro"/>
</dbReference>
<dbReference type="InterPro" id="IPR032675">
    <property type="entry name" value="LRR_dom_sf"/>
</dbReference>
<dbReference type="PANTHER" id="PTHR48010">
    <property type="entry name" value="OS05G0588300 PROTEIN"/>
    <property type="match status" value="1"/>
</dbReference>
<name>A0A166BUM4_DAUCS</name>
<evidence type="ECO:0000256" key="11">
    <source>
        <dbReference type="ARBA" id="ARBA00023170"/>
    </source>
</evidence>
<reference evidence="12" key="1">
    <citation type="journal article" date="2016" name="Nat. Genet.">
        <title>A high-quality carrot genome assembly provides new insights into carotenoid accumulation and asterid genome evolution.</title>
        <authorList>
            <person name="Iorizzo M."/>
            <person name="Ellison S."/>
            <person name="Senalik D."/>
            <person name="Zeng P."/>
            <person name="Satapoomin P."/>
            <person name="Huang J."/>
            <person name="Bowman M."/>
            <person name="Iovene M."/>
            <person name="Sanseverino W."/>
            <person name="Cavagnaro P."/>
            <person name="Yildiz M."/>
            <person name="Macko-Podgorni A."/>
            <person name="Moranska E."/>
            <person name="Grzebelus E."/>
            <person name="Grzebelus D."/>
            <person name="Ashrafi H."/>
            <person name="Zheng Z."/>
            <person name="Cheng S."/>
            <person name="Spooner D."/>
            <person name="Van Deynze A."/>
            <person name="Simon P."/>
        </authorList>
    </citation>
    <scope>NUCLEOTIDE SEQUENCE</scope>
    <source>
        <tissue evidence="12">Leaf</tissue>
    </source>
</reference>
<keyword evidence="3" id="KW-0433">Leucine-rich repeat</keyword>
<keyword evidence="2" id="KW-0597">Phosphoprotein</keyword>
<keyword evidence="9" id="KW-1133">Transmembrane helix</keyword>
<dbReference type="OrthoDB" id="652551at2759"/>
<keyword evidence="7" id="KW-0547">Nucleotide-binding</keyword>
<evidence type="ECO:0000256" key="7">
    <source>
        <dbReference type="ARBA" id="ARBA00022741"/>
    </source>
</evidence>
<comment type="subcellular location">
    <subcellularLocation>
        <location evidence="1">Membrane</location>
    </subcellularLocation>
</comment>
<evidence type="ECO:0000256" key="6">
    <source>
        <dbReference type="ARBA" id="ARBA00022737"/>
    </source>
</evidence>
<evidence type="ECO:0000313" key="13">
    <source>
        <dbReference type="Proteomes" id="UP000077755"/>
    </source>
</evidence>
<dbReference type="InterPro" id="IPR000719">
    <property type="entry name" value="Prot_kinase_dom"/>
</dbReference>
<dbReference type="FunFam" id="1.10.510.10:FF:000585">
    <property type="entry name" value="Probable inactive receptor kinase At1g48480"/>
    <property type="match status" value="1"/>
</dbReference>
<dbReference type="PROSITE" id="PS00107">
    <property type="entry name" value="PROTEIN_KINASE_ATP"/>
    <property type="match status" value="1"/>
</dbReference>
<dbReference type="AlphaFoldDB" id="A0A166BUM4"/>
<keyword evidence="8" id="KW-0067">ATP-binding</keyword>
<keyword evidence="11" id="KW-0675">Receptor</keyword>
<proteinExistence type="predicted"/>
<sequence length="608" mass="66785">MSYFEYLAGAVMTFFLLLNAVKADLAADKAVLLALRTAVRGRTLLWNTTESSPCKWVGVQCRNNRISELRLPGMGLTGNLPDNTIGNLTQLVTLSLRFNALSGSLPLDLWSLTNLRNLYLQSNEFSGPIPSFLFSLKNLVRLSLASNNFSGPISSDFSKLNRLGTLYLEKNQLIGEIPNLDFPGLVQFNVSDNLLVGNIPEKLSSMPESAFVGNALCGRPLKSCNGNGTKNKFRFSVGMIAGIIAGSVVVVLAILVVLFLVCRTRRGIKEEVRVYRSSKETEVAKINKEKNAEDEDNLSSTYPGLNEKVGSASGKKLVYFGKTEKGFDLEDLLRASAEVLGKGTFGTAYKAIFDTGMVVAVKRLKEVAVPEKVYREKIEAVGNMNHENLVPLRAYYYSVGENLLVYDYMPMGSLSALLHGNRGAGRTPLNWKTRTAIALGAARGISYIHSQGSTFSHGNIKSSNILLTTSYQACLSDIGLAQLVGPNTSPNRLDGYRAPEVTDARKVSQKGDVYSFGVLLLELLTGKAPTHTFLNEEGVDLPRWVQSIVKEEWTAEVFDVEILKYEHAEEDMVQLLQLAISCSAQYPDKRPPMTEITQKIEELHVSSV</sequence>
<dbReference type="SUPFAM" id="SSF52058">
    <property type="entry name" value="L domain-like"/>
    <property type="match status" value="1"/>
</dbReference>
<dbReference type="KEGG" id="dcr:108213428"/>
<dbReference type="PANTHER" id="PTHR48010:SF32">
    <property type="entry name" value="PROTEIN KINASE DOMAIN-CONTAINING PROTEIN"/>
    <property type="match status" value="1"/>
</dbReference>
<dbReference type="Gene3D" id="3.30.200.20">
    <property type="entry name" value="Phosphorylase Kinase, domain 1"/>
    <property type="match status" value="1"/>
</dbReference>
<dbReference type="InterPro" id="IPR011009">
    <property type="entry name" value="Kinase-like_dom_sf"/>
</dbReference>
<organism evidence="12 13">
    <name type="scientific">Daucus carota subsp. sativus</name>
    <name type="common">Carrot</name>
    <dbReference type="NCBI Taxonomy" id="79200"/>
    <lineage>
        <taxon>Eukaryota</taxon>
        <taxon>Viridiplantae</taxon>
        <taxon>Streptophyta</taxon>
        <taxon>Embryophyta</taxon>
        <taxon>Tracheophyta</taxon>
        <taxon>Spermatophyta</taxon>
        <taxon>Magnoliopsida</taxon>
        <taxon>eudicotyledons</taxon>
        <taxon>Gunneridae</taxon>
        <taxon>Pentapetalae</taxon>
        <taxon>asterids</taxon>
        <taxon>campanulids</taxon>
        <taxon>Apiales</taxon>
        <taxon>Apiaceae</taxon>
        <taxon>Apioideae</taxon>
        <taxon>Scandiceae</taxon>
        <taxon>Daucinae</taxon>
        <taxon>Daucus</taxon>
        <taxon>Daucus sect. Daucus</taxon>
    </lineage>
</organism>
<dbReference type="Gene3D" id="1.10.510.10">
    <property type="entry name" value="Transferase(Phosphotransferase) domain 1"/>
    <property type="match status" value="1"/>
</dbReference>
<dbReference type="InterPro" id="IPR050994">
    <property type="entry name" value="At_inactive_RLKs"/>
</dbReference>
<dbReference type="FunFam" id="3.30.200.20:FF:000307">
    <property type="entry name" value="pollen receptor-like kinase 1"/>
    <property type="match status" value="1"/>
</dbReference>
<dbReference type="OMA" id="PWIASNN"/>
<evidence type="ECO:0000256" key="2">
    <source>
        <dbReference type="ARBA" id="ARBA00022553"/>
    </source>
</evidence>
<dbReference type="InterPro" id="IPR017441">
    <property type="entry name" value="Protein_kinase_ATP_BS"/>
</dbReference>
<evidence type="ECO:0000256" key="8">
    <source>
        <dbReference type="ARBA" id="ARBA00022840"/>
    </source>
</evidence>
<evidence type="ECO:0000256" key="3">
    <source>
        <dbReference type="ARBA" id="ARBA00022614"/>
    </source>
</evidence>
<dbReference type="Gene3D" id="3.80.10.10">
    <property type="entry name" value="Ribonuclease Inhibitor"/>
    <property type="match status" value="2"/>
</dbReference>
<evidence type="ECO:0000256" key="9">
    <source>
        <dbReference type="ARBA" id="ARBA00022989"/>
    </source>
</evidence>
<dbReference type="Proteomes" id="UP000077755">
    <property type="component" value="Chromosome 3"/>
</dbReference>
<evidence type="ECO:0000256" key="5">
    <source>
        <dbReference type="ARBA" id="ARBA00022729"/>
    </source>
</evidence>
<keyword evidence="5" id="KW-0732">Signal</keyword>
<keyword evidence="4" id="KW-0812">Transmembrane</keyword>
<dbReference type="FunFam" id="3.80.10.10:FF:000234">
    <property type="entry name" value="Probable inactive receptor kinase RLK902"/>
    <property type="match status" value="1"/>
</dbReference>
<dbReference type="GO" id="GO:0005524">
    <property type="term" value="F:ATP binding"/>
    <property type="evidence" value="ECO:0007669"/>
    <property type="project" value="UniProtKB-UniRule"/>
</dbReference>
<keyword evidence="13" id="KW-1185">Reference proteome</keyword>
<reference evidence="12" key="2">
    <citation type="submission" date="2022-03" db="EMBL/GenBank/DDBJ databases">
        <title>Draft title - Genomic analysis of global carrot germplasm unveils the trajectory of domestication and the origin of high carotenoid orange carrot.</title>
        <authorList>
            <person name="Iorizzo M."/>
            <person name="Ellison S."/>
            <person name="Senalik D."/>
            <person name="Macko-Podgorni A."/>
            <person name="Grzebelus D."/>
            <person name="Bostan H."/>
            <person name="Rolling W."/>
            <person name="Curaba J."/>
            <person name="Simon P."/>
        </authorList>
    </citation>
    <scope>NUCLEOTIDE SEQUENCE</scope>
    <source>
        <tissue evidence="12">Leaf</tissue>
    </source>
</reference>
<dbReference type="Pfam" id="PF00560">
    <property type="entry name" value="LRR_1"/>
    <property type="match status" value="2"/>
</dbReference>
<dbReference type="SUPFAM" id="SSF56112">
    <property type="entry name" value="Protein kinase-like (PK-like)"/>
    <property type="match status" value="1"/>
</dbReference>
<gene>
    <name evidence="12" type="ORF">DCAR_0313160</name>
</gene>
<protein>
    <submittedName>
        <fullName evidence="12">Uncharacterized protein</fullName>
    </submittedName>
</protein>
<keyword evidence="10" id="KW-0472">Membrane</keyword>
<keyword evidence="6" id="KW-0677">Repeat</keyword>
<evidence type="ECO:0000256" key="4">
    <source>
        <dbReference type="ARBA" id="ARBA00022692"/>
    </source>
</evidence>
<dbReference type="PROSITE" id="PS50011">
    <property type="entry name" value="PROTEIN_KINASE_DOM"/>
    <property type="match status" value="1"/>
</dbReference>
<evidence type="ECO:0000313" key="12">
    <source>
        <dbReference type="EMBL" id="WOG93872.1"/>
    </source>
</evidence>
<dbReference type="Pfam" id="PF00069">
    <property type="entry name" value="Pkinase"/>
    <property type="match status" value="1"/>
</dbReference>
<dbReference type="Gramene" id="KZN02896">
    <property type="protein sequence ID" value="KZN02896"/>
    <property type="gene ID" value="DCAR_011652"/>
</dbReference>
<dbReference type="EMBL" id="CP093345">
    <property type="protein sequence ID" value="WOG93872.1"/>
    <property type="molecule type" value="Genomic_DNA"/>
</dbReference>
<dbReference type="GO" id="GO:0016020">
    <property type="term" value="C:membrane"/>
    <property type="evidence" value="ECO:0007669"/>
    <property type="project" value="UniProtKB-SubCell"/>
</dbReference>
<accession>A0A166BUM4</accession>
<dbReference type="InterPro" id="IPR013210">
    <property type="entry name" value="LRR_N_plant-typ"/>
</dbReference>
<evidence type="ECO:0000256" key="10">
    <source>
        <dbReference type="ARBA" id="ARBA00023136"/>
    </source>
</evidence>
<evidence type="ECO:0000256" key="1">
    <source>
        <dbReference type="ARBA" id="ARBA00004370"/>
    </source>
</evidence>
<dbReference type="Pfam" id="PF08263">
    <property type="entry name" value="LRRNT_2"/>
    <property type="match status" value="1"/>
</dbReference>
<dbReference type="InterPro" id="IPR001611">
    <property type="entry name" value="Leu-rich_rpt"/>
</dbReference>